<keyword evidence="2" id="KW-0808">Transferase</keyword>
<protein>
    <submittedName>
        <fullName evidence="2">RNA-directed DNA polymerase, eukaryota</fullName>
    </submittedName>
</protein>
<dbReference type="AlphaFoldDB" id="A0A699KGQ1"/>
<dbReference type="GO" id="GO:0003964">
    <property type="term" value="F:RNA-directed DNA polymerase activity"/>
    <property type="evidence" value="ECO:0007669"/>
    <property type="project" value="UniProtKB-KW"/>
</dbReference>
<accession>A0A699KGQ1</accession>
<evidence type="ECO:0000313" key="2">
    <source>
        <dbReference type="EMBL" id="GFA87258.1"/>
    </source>
</evidence>
<keyword evidence="2" id="KW-0695">RNA-directed DNA polymerase</keyword>
<evidence type="ECO:0000256" key="1">
    <source>
        <dbReference type="SAM" id="MobiDB-lite"/>
    </source>
</evidence>
<organism evidence="2">
    <name type="scientific">Tanacetum cinerariifolium</name>
    <name type="common">Dalmatian daisy</name>
    <name type="synonym">Chrysanthemum cinerariifolium</name>
    <dbReference type="NCBI Taxonomy" id="118510"/>
    <lineage>
        <taxon>Eukaryota</taxon>
        <taxon>Viridiplantae</taxon>
        <taxon>Streptophyta</taxon>
        <taxon>Embryophyta</taxon>
        <taxon>Tracheophyta</taxon>
        <taxon>Spermatophyta</taxon>
        <taxon>Magnoliopsida</taxon>
        <taxon>eudicotyledons</taxon>
        <taxon>Gunneridae</taxon>
        <taxon>Pentapetalae</taxon>
        <taxon>asterids</taxon>
        <taxon>campanulids</taxon>
        <taxon>Asterales</taxon>
        <taxon>Asteraceae</taxon>
        <taxon>Asteroideae</taxon>
        <taxon>Anthemideae</taxon>
        <taxon>Anthemidinae</taxon>
        <taxon>Tanacetum</taxon>
    </lineage>
</organism>
<name>A0A699KGQ1_TANCI</name>
<comment type="caution">
    <text evidence="2">The sequence shown here is derived from an EMBL/GenBank/DDBJ whole genome shotgun (WGS) entry which is preliminary data.</text>
</comment>
<feature type="non-terminal residue" evidence="2">
    <location>
        <position position="224"/>
    </location>
</feature>
<sequence length="224" mass="25343">MQHVGVASWFRRLCNAQSDFAAKERIVWVDIEGVPLNAWSRSTFQKTASKWGEMVELEDGYDDIFARKRICIKTSQTENILESFKIIVKGKINEEANSLNNGVEESDSDVVSDTYFGDNGEDQSLEHQQGESFNSKEVSSDPFNIYDLLDKRTKEVRTTDTTTSIPYPPGFTPVNEIPASIKQDAPEVESDRPPNRFERSNSRVLEEVANFVDKSYSESINNGI</sequence>
<feature type="region of interest" description="Disordered" evidence="1">
    <location>
        <begin position="99"/>
        <end position="138"/>
    </location>
</feature>
<keyword evidence="2" id="KW-0548">Nucleotidyltransferase</keyword>
<feature type="region of interest" description="Disordered" evidence="1">
    <location>
        <begin position="182"/>
        <end position="201"/>
    </location>
</feature>
<feature type="compositionally biased region" description="Basic and acidic residues" evidence="1">
    <location>
        <begin position="189"/>
        <end position="201"/>
    </location>
</feature>
<proteinExistence type="predicted"/>
<reference evidence="2" key="1">
    <citation type="journal article" date="2019" name="Sci. Rep.">
        <title>Draft genome of Tanacetum cinerariifolium, the natural source of mosquito coil.</title>
        <authorList>
            <person name="Yamashiro T."/>
            <person name="Shiraishi A."/>
            <person name="Satake H."/>
            <person name="Nakayama K."/>
        </authorList>
    </citation>
    <scope>NUCLEOTIDE SEQUENCE</scope>
</reference>
<dbReference type="EMBL" id="BKCJ010504680">
    <property type="protein sequence ID" value="GFA87258.1"/>
    <property type="molecule type" value="Genomic_DNA"/>
</dbReference>
<gene>
    <name evidence="2" type="ORF">Tci_659230</name>
</gene>